<evidence type="ECO:0000256" key="6">
    <source>
        <dbReference type="ARBA" id="ARBA00029455"/>
    </source>
</evidence>
<evidence type="ECO:0000256" key="8">
    <source>
        <dbReference type="SAM" id="MobiDB-lite"/>
    </source>
</evidence>
<dbReference type="AlphaFoldDB" id="A0A0W0EXV0"/>
<evidence type="ECO:0000256" key="3">
    <source>
        <dbReference type="ARBA" id="ARBA00022552"/>
    </source>
</evidence>
<feature type="region of interest" description="Disordered" evidence="8">
    <location>
        <begin position="347"/>
        <end position="481"/>
    </location>
</feature>
<dbReference type="InterPro" id="IPR012173">
    <property type="entry name" value="Mpp10"/>
</dbReference>
<comment type="function">
    <text evidence="7">Involved in nucleolar processing of pre-18S ribosomal RNA.</text>
</comment>
<evidence type="ECO:0000256" key="2">
    <source>
        <dbReference type="ARBA" id="ARBA00022517"/>
    </source>
</evidence>
<name>A0A0W0EXV0_MONRR</name>
<feature type="compositionally biased region" description="Acidic residues" evidence="8">
    <location>
        <begin position="439"/>
        <end position="453"/>
    </location>
</feature>
<dbReference type="PIRSF" id="PIRSF017300">
    <property type="entry name" value="snoRNP_Mpp10"/>
    <property type="match status" value="1"/>
</dbReference>
<feature type="compositionally biased region" description="Basic and acidic residues" evidence="8">
    <location>
        <begin position="356"/>
        <end position="375"/>
    </location>
</feature>
<comment type="similarity">
    <text evidence="6 7">Belongs to the MPP10 family.</text>
</comment>
<feature type="compositionally biased region" description="Basic and acidic residues" evidence="8">
    <location>
        <begin position="716"/>
        <end position="726"/>
    </location>
</feature>
<comment type="caution">
    <text evidence="9">The sequence shown here is derived from an EMBL/GenBank/DDBJ whole genome shotgun (WGS) entry which is preliminary data.</text>
</comment>
<proteinExistence type="inferred from homology"/>
<dbReference type="eggNOG" id="KOG2600">
    <property type="taxonomic scope" value="Eukaryota"/>
</dbReference>
<feature type="compositionally biased region" description="Basic and acidic residues" evidence="8">
    <location>
        <begin position="454"/>
        <end position="467"/>
    </location>
</feature>
<keyword evidence="4 7" id="KW-0539">Nucleus</keyword>
<dbReference type="Proteomes" id="UP000054988">
    <property type="component" value="Unassembled WGS sequence"/>
</dbReference>
<feature type="compositionally biased region" description="Acidic residues" evidence="8">
    <location>
        <begin position="391"/>
        <end position="408"/>
    </location>
</feature>
<organism evidence="9 10">
    <name type="scientific">Moniliophthora roreri</name>
    <name type="common">Frosty pod rot fungus</name>
    <name type="synonym">Monilia roreri</name>
    <dbReference type="NCBI Taxonomy" id="221103"/>
    <lineage>
        <taxon>Eukaryota</taxon>
        <taxon>Fungi</taxon>
        <taxon>Dikarya</taxon>
        <taxon>Basidiomycota</taxon>
        <taxon>Agaricomycotina</taxon>
        <taxon>Agaricomycetes</taxon>
        <taxon>Agaricomycetidae</taxon>
        <taxon>Agaricales</taxon>
        <taxon>Marasmiineae</taxon>
        <taxon>Marasmiaceae</taxon>
        <taxon>Moniliophthora</taxon>
    </lineage>
</organism>
<evidence type="ECO:0000256" key="5">
    <source>
        <dbReference type="ARBA" id="ARBA00023274"/>
    </source>
</evidence>
<sequence length="771" mass="86135">MSMETQDILVPELSGVSQLIDNQPELLATGSKDLQNAALKATKFIFDLSVQSEGDAKDRLDELFSQLAPTQAPQTRSQTRKRKRSPSPPVPKVKFETTPLSNLFVDGMAEDQIWSQLELRAKNICGILDFILEHGPVDEEGLDGLGDDEDSEDDEEGEEIDEKLAEALERVRRGEDVDFEKLGLDDSLAELLQSQAAGYDDEEVDNDDGDDDDDEDEFDEDEDEGDGEEEDEGIALNDSPSDEEDDEEEPVTLMDIISRSQKRSKPKSAVHDELDDGFFDLDVFNAETEQAEAKKASSGRLDEDEESSDEEGSVDLFAPVDNLEAFEEDDLENDASNLYYKDFFKAPPKSKKSYRKSSESPKKAGSVRFHEEVRVKKIRPKGKNRPTAEMYIDDNDDEDEDVDVDEFGELNGFGSQGGGSDEEGMDDDDAEVWGGINGNDDDSDDDKGDDDGGDNPRDTIERLKDDLFAEDELETQSDMTTHEKRMAALKEQIAELEQENVAQKEWMLMGEADSRARPQNSLLEEDLEFERVQKPVPVITEEVVQGLEERIKARIREGRFDDVVRVRPLEDKPFLPSRLFELNDSKSKQSLAQIYEDEYVAAQTGGVAGEDRDRKLRKEHEEIEKLWEGICSKLDALCNAYYTPKQPKATISTISNVPTASLESALPTTKSASTMLAPEEVFTPAASDLRAKSEMTPAEKQALRRKERKARKKRRDALETSVDKYAKSKKVGSVKKQKEEALKSVVKSGKGVTVVGKKSKDILGKGKKGKS</sequence>
<comment type="subcellular location">
    <subcellularLocation>
        <location evidence="1 7">Nucleus</location>
        <location evidence="1 7">Nucleolus</location>
    </subcellularLocation>
</comment>
<dbReference type="GO" id="GO:0034457">
    <property type="term" value="C:Mpp10 complex"/>
    <property type="evidence" value="ECO:0007669"/>
    <property type="project" value="UniProtKB-UniRule"/>
</dbReference>
<evidence type="ECO:0000313" key="10">
    <source>
        <dbReference type="Proteomes" id="UP000054988"/>
    </source>
</evidence>
<dbReference type="GO" id="GO:0032040">
    <property type="term" value="C:small-subunit processome"/>
    <property type="evidence" value="ECO:0007669"/>
    <property type="project" value="TreeGrafter"/>
</dbReference>
<feature type="region of interest" description="Disordered" evidence="8">
    <location>
        <begin position="139"/>
        <end position="161"/>
    </location>
</feature>
<evidence type="ECO:0000256" key="1">
    <source>
        <dbReference type="ARBA" id="ARBA00004604"/>
    </source>
</evidence>
<feature type="region of interest" description="Disordered" evidence="8">
    <location>
        <begin position="65"/>
        <end position="95"/>
    </location>
</feature>
<dbReference type="Pfam" id="PF04006">
    <property type="entry name" value="Mpp10"/>
    <property type="match status" value="1"/>
</dbReference>
<feature type="compositionally biased region" description="Acidic residues" evidence="8">
    <location>
        <begin position="420"/>
        <end position="431"/>
    </location>
</feature>
<protein>
    <recommendedName>
        <fullName evidence="7">U3 small nucleolar ribonucleoprotein protein MPP10</fullName>
    </recommendedName>
</protein>
<dbReference type="PANTHER" id="PTHR17039:SF0">
    <property type="entry name" value="U3 SMALL NUCLEOLAR RIBONUCLEOPROTEIN PROTEIN MPP10"/>
    <property type="match status" value="1"/>
</dbReference>
<feature type="region of interest" description="Disordered" evidence="8">
    <location>
        <begin position="192"/>
        <end position="270"/>
    </location>
</feature>
<feature type="compositionally biased region" description="Basic residues" evidence="8">
    <location>
        <begin position="703"/>
        <end position="715"/>
    </location>
</feature>
<feature type="compositionally biased region" description="Acidic residues" evidence="8">
    <location>
        <begin position="199"/>
        <end position="233"/>
    </location>
</feature>
<keyword evidence="5 7" id="KW-0687">Ribonucleoprotein</keyword>
<keyword evidence="2 7" id="KW-0690">Ribosome biogenesis</keyword>
<dbReference type="EMBL" id="LATX01002462">
    <property type="protein sequence ID" value="KTB28881.1"/>
    <property type="molecule type" value="Genomic_DNA"/>
</dbReference>
<feature type="compositionally biased region" description="Acidic residues" evidence="8">
    <location>
        <begin position="302"/>
        <end position="313"/>
    </location>
</feature>
<reference evidence="9 10" key="1">
    <citation type="submission" date="2015-12" db="EMBL/GenBank/DDBJ databases">
        <title>Draft genome sequence of Moniliophthora roreri, the causal agent of frosty pod rot of cacao.</title>
        <authorList>
            <person name="Aime M.C."/>
            <person name="Diaz-Valderrama J.R."/>
            <person name="Kijpornyongpan T."/>
            <person name="Phillips-Mora W."/>
        </authorList>
    </citation>
    <scope>NUCLEOTIDE SEQUENCE [LARGE SCALE GENOMIC DNA]</scope>
    <source>
        <strain evidence="9 10">MCA 2952</strain>
    </source>
</reference>
<dbReference type="GO" id="GO:0005732">
    <property type="term" value="C:sno(s)RNA-containing ribonucleoprotein complex"/>
    <property type="evidence" value="ECO:0007669"/>
    <property type="project" value="UniProtKB-UniRule"/>
</dbReference>
<accession>A0A0W0EXV0</accession>
<keyword evidence="3 7" id="KW-0698">rRNA processing</keyword>
<feature type="region of interest" description="Disordered" evidence="8">
    <location>
        <begin position="693"/>
        <end position="736"/>
    </location>
</feature>
<dbReference type="PANTHER" id="PTHR17039">
    <property type="entry name" value="U3 SMALL NUCLEOLAR RIBONUCLEOPROTEIN PROTEIN MPP10"/>
    <property type="match status" value="1"/>
</dbReference>
<feature type="compositionally biased region" description="Acidic residues" evidence="8">
    <location>
        <begin position="240"/>
        <end position="250"/>
    </location>
</feature>
<evidence type="ECO:0000313" key="9">
    <source>
        <dbReference type="EMBL" id="KTB28881.1"/>
    </source>
</evidence>
<dbReference type="GO" id="GO:0006364">
    <property type="term" value="P:rRNA processing"/>
    <property type="evidence" value="ECO:0007669"/>
    <property type="project" value="UniProtKB-KW"/>
</dbReference>
<evidence type="ECO:0000256" key="7">
    <source>
        <dbReference type="PIRNR" id="PIRNR017300"/>
    </source>
</evidence>
<feature type="region of interest" description="Disordered" evidence="8">
    <location>
        <begin position="290"/>
        <end position="321"/>
    </location>
</feature>
<gene>
    <name evidence="9" type="ORF">WG66_18585</name>
</gene>
<evidence type="ECO:0000256" key="4">
    <source>
        <dbReference type="ARBA" id="ARBA00023242"/>
    </source>
</evidence>